<proteinExistence type="predicted"/>
<accession>A0ACC1QNI2</accession>
<evidence type="ECO:0000313" key="2">
    <source>
        <dbReference type="Proteomes" id="UP001148737"/>
    </source>
</evidence>
<sequence>MASKKMPDPVTGEMVQCPPVEINVWAQTGSYVLIALAEVFASITSLEYAYSKAPKNMRSMVQAVALFMTSFAAAIGQAFTGLSTDPLLVWNYAVVAILAGIAGTCFYFQFRDLDIHEDELNELPEGQMVKNFSDEKIVQMDEKST</sequence>
<organism evidence="1 2">
    <name type="scientific">Lecanicillium saksenae</name>
    <dbReference type="NCBI Taxonomy" id="468837"/>
    <lineage>
        <taxon>Eukaryota</taxon>
        <taxon>Fungi</taxon>
        <taxon>Dikarya</taxon>
        <taxon>Ascomycota</taxon>
        <taxon>Pezizomycotina</taxon>
        <taxon>Sordariomycetes</taxon>
        <taxon>Hypocreomycetidae</taxon>
        <taxon>Hypocreales</taxon>
        <taxon>Cordycipitaceae</taxon>
        <taxon>Lecanicillium</taxon>
    </lineage>
</organism>
<comment type="caution">
    <text evidence="1">The sequence shown here is derived from an EMBL/GenBank/DDBJ whole genome shotgun (WGS) entry which is preliminary data.</text>
</comment>
<reference evidence="1" key="1">
    <citation type="submission" date="2022-07" db="EMBL/GenBank/DDBJ databases">
        <title>Genome Sequence of Lecanicillium saksenae.</title>
        <authorList>
            <person name="Buettner E."/>
        </authorList>
    </citation>
    <scope>NUCLEOTIDE SEQUENCE</scope>
    <source>
        <strain evidence="1">VT-O1</strain>
    </source>
</reference>
<name>A0ACC1QNI2_9HYPO</name>
<keyword evidence="2" id="KW-1185">Reference proteome</keyword>
<protein>
    <submittedName>
        <fullName evidence="1">Uncharacterized protein</fullName>
    </submittedName>
</protein>
<dbReference type="Proteomes" id="UP001148737">
    <property type="component" value="Unassembled WGS sequence"/>
</dbReference>
<gene>
    <name evidence="1" type="ORF">NLG97_g7395</name>
</gene>
<evidence type="ECO:0000313" key="1">
    <source>
        <dbReference type="EMBL" id="KAJ3483077.1"/>
    </source>
</evidence>
<dbReference type="EMBL" id="JANAKD010001125">
    <property type="protein sequence ID" value="KAJ3483077.1"/>
    <property type="molecule type" value="Genomic_DNA"/>
</dbReference>